<name>A0A939DRS1_9ALTE</name>
<dbReference type="EMBL" id="JAFKCV010000010">
    <property type="protein sequence ID" value="MBN7826746.1"/>
    <property type="molecule type" value="Genomic_DNA"/>
</dbReference>
<dbReference type="Proteomes" id="UP000664654">
    <property type="component" value="Unassembled WGS sequence"/>
</dbReference>
<evidence type="ECO:0000313" key="3">
    <source>
        <dbReference type="Proteomes" id="UP000664654"/>
    </source>
</evidence>
<dbReference type="AlphaFoldDB" id="A0A939DRS1"/>
<protein>
    <submittedName>
        <fullName evidence="2">Uncharacterized protein</fullName>
    </submittedName>
</protein>
<accession>A0A939DRS1</accession>
<reference evidence="2" key="1">
    <citation type="submission" date="2021-03" db="EMBL/GenBank/DDBJ databases">
        <title>novel species isolated from a fishpond in China.</title>
        <authorList>
            <person name="Lu H."/>
            <person name="Cai Z."/>
        </authorList>
    </citation>
    <scope>NUCLEOTIDE SEQUENCE</scope>
    <source>
        <strain evidence="2">JCM 30855</strain>
    </source>
</reference>
<evidence type="ECO:0000256" key="1">
    <source>
        <dbReference type="SAM" id="MobiDB-lite"/>
    </source>
</evidence>
<comment type="caution">
    <text evidence="2">The sequence shown here is derived from an EMBL/GenBank/DDBJ whole genome shotgun (WGS) entry which is preliminary data.</text>
</comment>
<dbReference type="RefSeq" id="WP_206574859.1">
    <property type="nucleotide sequence ID" value="NZ_JAFKCV010000010.1"/>
</dbReference>
<sequence length="185" mass="20183">MKDIKKIEQTGRKTWLAGLGTVGKGKEATAQSLDQFADDANHTFSALIERGIQVEDTLKERFQLPQWLNQRIAAIRHRLAPGQDELEQVTERLDETLKLLDKLVAVEAERIKRVEAATSQVPAENTKKPATRRTAARSQSTSAKPAVEAKEGTGAPASKQNAAPASTRRKTTAQRKGASSTATKN</sequence>
<gene>
    <name evidence="2" type="ORF">J0A66_16035</name>
</gene>
<feature type="region of interest" description="Disordered" evidence="1">
    <location>
        <begin position="117"/>
        <end position="185"/>
    </location>
</feature>
<proteinExistence type="predicted"/>
<keyword evidence="3" id="KW-1185">Reference proteome</keyword>
<organism evidence="2 3">
    <name type="scientific">Bowmanella dokdonensis</name>
    <dbReference type="NCBI Taxonomy" id="751969"/>
    <lineage>
        <taxon>Bacteria</taxon>
        <taxon>Pseudomonadati</taxon>
        <taxon>Pseudomonadota</taxon>
        <taxon>Gammaproteobacteria</taxon>
        <taxon>Alteromonadales</taxon>
        <taxon>Alteromonadaceae</taxon>
        <taxon>Bowmanella</taxon>
    </lineage>
</organism>
<evidence type="ECO:0000313" key="2">
    <source>
        <dbReference type="EMBL" id="MBN7826746.1"/>
    </source>
</evidence>